<feature type="binding site" evidence="9">
    <location>
        <position position="93"/>
    </location>
    <ligand>
        <name>a divalent metal cation</name>
        <dbReference type="ChEBI" id="CHEBI:60240"/>
    </ligand>
</feature>
<dbReference type="PANTHER" id="PTHR30457:SF12">
    <property type="entry name" value="5'_3'-NUCLEOTIDASE SURE"/>
    <property type="match status" value="1"/>
</dbReference>
<dbReference type="InterPro" id="IPR030048">
    <property type="entry name" value="SurE"/>
</dbReference>
<keyword evidence="7 9" id="KW-0547">Nucleotide-binding</keyword>
<keyword evidence="8 9" id="KW-0378">Hydrolase</keyword>
<sequence>MRILITNDDGINARGLEILKAIALGISPDVWTVAPETNQSGTSHSMTLHTPLRQRKIDERTYAIAGTPTDCVIMAVRHILKQQPPDLILSGVNHGSNLAEDTTYSGTVAAAMEGTLLGIRSIALSLMMGFEEGARRALWETPLAHAPSLIKKLLEEEWEPKTLININFPDADPHEVKGIAVTSQGVRDQALLDIDSRIDPWGTPYFWFGFERRKSTLVPGSDLAAIAENKISVTPLSVDLTNHGSLKMLNAKLS</sequence>
<evidence type="ECO:0000259" key="10">
    <source>
        <dbReference type="Pfam" id="PF01975"/>
    </source>
</evidence>
<evidence type="ECO:0000256" key="4">
    <source>
        <dbReference type="ARBA" id="ARBA00011062"/>
    </source>
</evidence>
<comment type="subcellular location">
    <subcellularLocation>
        <location evidence="3 9">Cytoplasm</location>
    </subcellularLocation>
</comment>
<dbReference type="GO" id="GO:0000166">
    <property type="term" value="F:nucleotide binding"/>
    <property type="evidence" value="ECO:0007669"/>
    <property type="project" value="UniProtKB-KW"/>
</dbReference>
<dbReference type="Gene3D" id="3.40.1210.10">
    <property type="entry name" value="Survival protein SurE-like phosphatase/nucleotidase"/>
    <property type="match status" value="1"/>
</dbReference>
<dbReference type="InterPro" id="IPR002828">
    <property type="entry name" value="SurE-like_Pase/nucleotidase"/>
</dbReference>
<dbReference type="GO" id="GO:0005737">
    <property type="term" value="C:cytoplasm"/>
    <property type="evidence" value="ECO:0007669"/>
    <property type="project" value="UniProtKB-SubCell"/>
</dbReference>
<comment type="catalytic activity">
    <reaction evidence="1 9">
        <text>a ribonucleoside 5'-phosphate + H2O = a ribonucleoside + phosphate</text>
        <dbReference type="Rhea" id="RHEA:12484"/>
        <dbReference type="ChEBI" id="CHEBI:15377"/>
        <dbReference type="ChEBI" id="CHEBI:18254"/>
        <dbReference type="ChEBI" id="CHEBI:43474"/>
        <dbReference type="ChEBI" id="CHEBI:58043"/>
        <dbReference type="EC" id="3.1.3.5"/>
    </reaction>
</comment>
<name>A0A1I7NEF2_9HYPH</name>
<evidence type="ECO:0000256" key="9">
    <source>
        <dbReference type="HAMAP-Rule" id="MF_00060"/>
    </source>
</evidence>
<dbReference type="OrthoDB" id="9780815at2"/>
<dbReference type="SUPFAM" id="SSF64167">
    <property type="entry name" value="SurE-like"/>
    <property type="match status" value="1"/>
</dbReference>
<dbReference type="GO" id="GO:0008254">
    <property type="term" value="F:3'-nucleotidase activity"/>
    <property type="evidence" value="ECO:0007669"/>
    <property type="project" value="TreeGrafter"/>
</dbReference>
<gene>
    <name evidence="9" type="primary">surE</name>
    <name evidence="11" type="ORF">SAMN04488557_1815</name>
</gene>
<dbReference type="GO" id="GO:0004309">
    <property type="term" value="F:exopolyphosphatase activity"/>
    <property type="evidence" value="ECO:0007669"/>
    <property type="project" value="TreeGrafter"/>
</dbReference>
<dbReference type="EC" id="3.1.3.5" evidence="9"/>
<evidence type="ECO:0000313" key="12">
    <source>
        <dbReference type="Proteomes" id="UP000199423"/>
    </source>
</evidence>
<dbReference type="FunFam" id="3.40.1210.10:FF:000001">
    <property type="entry name" value="5'/3'-nucleotidase SurE"/>
    <property type="match status" value="1"/>
</dbReference>
<feature type="domain" description="Survival protein SurE-like phosphatase/nucleotidase" evidence="10">
    <location>
        <begin position="3"/>
        <end position="188"/>
    </location>
</feature>
<dbReference type="AlphaFoldDB" id="A0A1I7NEF2"/>
<comment type="cofactor">
    <cofactor evidence="9">
        <name>a divalent metal cation</name>
        <dbReference type="ChEBI" id="CHEBI:60240"/>
    </cofactor>
    <text evidence="9">Binds 1 divalent metal cation per subunit.</text>
</comment>
<dbReference type="STRING" id="51670.SAMN04488557_1815"/>
<evidence type="ECO:0000256" key="8">
    <source>
        <dbReference type="ARBA" id="ARBA00022801"/>
    </source>
</evidence>
<comment type="function">
    <text evidence="9">Nucleotidase that shows phosphatase activity on nucleoside 5'-monophosphates.</text>
</comment>
<dbReference type="EMBL" id="FPCH01000002">
    <property type="protein sequence ID" value="SFV33038.1"/>
    <property type="molecule type" value="Genomic_DNA"/>
</dbReference>
<evidence type="ECO:0000256" key="5">
    <source>
        <dbReference type="ARBA" id="ARBA00022490"/>
    </source>
</evidence>
<dbReference type="Proteomes" id="UP000199423">
    <property type="component" value="Unassembled WGS sequence"/>
</dbReference>
<dbReference type="HAMAP" id="MF_00060">
    <property type="entry name" value="SurE"/>
    <property type="match status" value="1"/>
</dbReference>
<dbReference type="RefSeq" id="WP_092867213.1">
    <property type="nucleotide sequence ID" value="NZ_FPCH01000002.1"/>
</dbReference>
<evidence type="ECO:0000256" key="6">
    <source>
        <dbReference type="ARBA" id="ARBA00022723"/>
    </source>
</evidence>
<comment type="similarity">
    <text evidence="4 9">Belongs to the SurE nucleotidase family.</text>
</comment>
<reference evidence="12" key="1">
    <citation type="submission" date="2016-10" db="EMBL/GenBank/DDBJ databases">
        <authorList>
            <person name="Varghese N."/>
            <person name="Submissions S."/>
        </authorList>
    </citation>
    <scope>NUCLEOTIDE SEQUENCE [LARGE SCALE GENOMIC DNA]</scope>
    <source>
        <strain evidence="12">DSM 1565</strain>
    </source>
</reference>
<dbReference type="GO" id="GO:0046872">
    <property type="term" value="F:metal ion binding"/>
    <property type="evidence" value="ECO:0007669"/>
    <property type="project" value="UniProtKB-UniRule"/>
</dbReference>
<protein>
    <recommendedName>
        <fullName evidence="9">5'-nucleotidase SurE</fullName>
        <ecNumber evidence="9">3.1.3.5</ecNumber>
    </recommendedName>
    <alternativeName>
        <fullName evidence="9">Nucleoside 5'-monophosphate phosphohydrolase</fullName>
    </alternativeName>
</protein>
<feature type="binding site" evidence="9">
    <location>
        <position position="40"/>
    </location>
    <ligand>
        <name>a divalent metal cation</name>
        <dbReference type="ChEBI" id="CHEBI:60240"/>
    </ligand>
</feature>
<feature type="binding site" evidence="9">
    <location>
        <position position="9"/>
    </location>
    <ligand>
        <name>a divalent metal cation</name>
        <dbReference type="ChEBI" id="CHEBI:60240"/>
    </ligand>
</feature>
<dbReference type="GO" id="GO:0008253">
    <property type="term" value="F:5'-nucleotidase activity"/>
    <property type="evidence" value="ECO:0007669"/>
    <property type="project" value="UniProtKB-UniRule"/>
</dbReference>
<evidence type="ECO:0000256" key="7">
    <source>
        <dbReference type="ARBA" id="ARBA00022741"/>
    </source>
</evidence>
<evidence type="ECO:0000256" key="1">
    <source>
        <dbReference type="ARBA" id="ARBA00000815"/>
    </source>
</evidence>
<feature type="binding site" evidence="9">
    <location>
        <position position="8"/>
    </location>
    <ligand>
        <name>a divalent metal cation</name>
        <dbReference type="ChEBI" id="CHEBI:60240"/>
    </ligand>
</feature>
<dbReference type="InterPro" id="IPR036523">
    <property type="entry name" value="SurE-like_sf"/>
</dbReference>
<dbReference type="NCBIfam" id="NF001490">
    <property type="entry name" value="PRK00346.1-4"/>
    <property type="match status" value="1"/>
</dbReference>
<accession>A0A1I7NEF2</accession>
<dbReference type="NCBIfam" id="TIGR00087">
    <property type="entry name" value="surE"/>
    <property type="match status" value="1"/>
</dbReference>
<keyword evidence="12" id="KW-1185">Reference proteome</keyword>
<organism evidence="11 12">
    <name type="scientific">Hyphomicrobium facile</name>
    <dbReference type="NCBI Taxonomy" id="51670"/>
    <lineage>
        <taxon>Bacteria</taxon>
        <taxon>Pseudomonadati</taxon>
        <taxon>Pseudomonadota</taxon>
        <taxon>Alphaproteobacteria</taxon>
        <taxon>Hyphomicrobiales</taxon>
        <taxon>Hyphomicrobiaceae</taxon>
        <taxon>Hyphomicrobium</taxon>
    </lineage>
</organism>
<dbReference type="PANTHER" id="PTHR30457">
    <property type="entry name" value="5'-NUCLEOTIDASE SURE"/>
    <property type="match status" value="1"/>
</dbReference>
<evidence type="ECO:0000256" key="2">
    <source>
        <dbReference type="ARBA" id="ARBA00001946"/>
    </source>
</evidence>
<proteinExistence type="inferred from homology"/>
<comment type="cofactor">
    <cofactor evidence="2">
        <name>Mg(2+)</name>
        <dbReference type="ChEBI" id="CHEBI:18420"/>
    </cofactor>
</comment>
<keyword evidence="6 9" id="KW-0479">Metal-binding</keyword>
<evidence type="ECO:0000256" key="3">
    <source>
        <dbReference type="ARBA" id="ARBA00004496"/>
    </source>
</evidence>
<evidence type="ECO:0000313" key="11">
    <source>
        <dbReference type="EMBL" id="SFV33038.1"/>
    </source>
</evidence>
<keyword evidence="5 9" id="KW-0963">Cytoplasm</keyword>
<dbReference type="Pfam" id="PF01975">
    <property type="entry name" value="SurE"/>
    <property type="match status" value="1"/>
</dbReference>